<comment type="caution">
    <text evidence="2">The sequence shown here is derived from an EMBL/GenBank/DDBJ whole genome shotgun (WGS) entry which is preliminary data.</text>
</comment>
<protein>
    <submittedName>
        <fullName evidence="2">Extracellular thaumatin domain protein</fullName>
    </submittedName>
</protein>
<dbReference type="EMBL" id="JAPQKO010000002">
    <property type="protein sequence ID" value="KAJ5180786.1"/>
    <property type="molecule type" value="Genomic_DNA"/>
</dbReference>
<evidence type="ECO:0000256" key="1">
    <source>
        <dbReference type="SAM" id="SignalP"/>
    </source>
</evidence>
<dbReference type="PANTHER" id="PTHR36195:SF6">
    <property type="entry name" value="SECRETED THAUMATIN-LIKE PROTEIN CALA"/>
    <property type="match status" value="1"/>
</dbReference>
<dbReference type="Pfam" id="PF04681">
    <property type="entry name" value="Bys1"/>
    <property type="match status" value="1"/>
</dbReference>
<gene>
    <name evidence="2" type="ORF">N7492_003996</name>
</gene>
<accession>A0A9W9IP25</accession>
<reference evidence="2" key="2">
    <citation type="journal article" date="2023" name="IMA Fungus">
        <title>Comparative genomic study of the Penicillium genus elucidates a diverse pangenome and 15 lateral gene transfer events.</title>
        <authorList>
            <person name="Petersen C."/>
            <person name="Sorensen T."/>
            <person name="Nielsen M.R."/>
            <person name="Sondergaard T.E."/>
            <person name="Sorensen J.L."/>
            <person name="Fitzpatrick D.A."/>
            <person name="Frisvad J.C."/>
            <person name="Nielsen K.L."/>
        </authorList>
    </citation>
    <scope>NUCLEOTIDE SEQUENCE</scope>
    <source>
        <strain evidence="2">IBT 21917</strain>
    </source>
</reference>
<keyword evidence="1" id="KW-0732">Signal</keyword>
<feature type="signal peptide" evidence="1">
    <location>
        <begin position="1"/>
        <end position="19"/>
    </location>
</feature>
<organism evidence="2 3">
    <name type="scientific">Penicillium capsulatum</name>
    <dbReference type="NCBI Taxonomy" id="69766"/>
    <lineage>
        <taxon>Eukaryota</taxon>
        <taxon>Fungi</taxon>
        <taxon>Dikarya</taxon>
        <taxon>Ascomycota</taxon>
        <taxon>Pezizomycotina</taxon>
        <taxon>Eurotiomycetes</taxon>
        <taxon>Eurotiomycetidae</taxon>
        <taxon>Eurotiales</taxon>
        <taxon>Aspergillaceae</taxon>
        <taxon>Penicillium</taxon>
    </lineage>
</organism>
<evidence type="ECO:0000313" key="3">
    <source>
        <dbReference type="Proteomes" id="UP001146351"/>
    </source>
</evidence>
<sequence length="239" mass="25230">MQFLQAFGLVATLASSVTALPQDYRAGASTYFAGKLAAATPTINAGGATPAPSSPAVELAASPVSQPVPWAAPASGPLAPLPGLSSGKIGTLTIVNQLGKAVFVNWVIYGDTSSHHEKLPHGGTSTPQQWEHLAKGGMSVKIGTTEEDDVLQFEYHLEEILSKGLYWDMSSINLSDSSDLVTHGFSVAITSSFHEDRCPEFFSCPGGKRECAETYIHSDDRQTRHCPADADITLTLGGQ</sequence>
<dbReference type="Proteomes" id="UP001146351">
    <property type="component" value="Unassembled WGS sequence"/>
</dbReference>
<reference evidence="2" key="1">
    <citation type="submission" date="2022-11" db="EMBL/GenBank/DDBJ databases">
        <authorList>
            <person name="Petersen C."/>
        </authorList>
    </citation>
    <scope>NUCLEOTIDE SEQUENCE</scope>
    <source>
        <strain evidence="2">IBT 21917</strain>
    </source>
</reference>
<proteinExistence type="predicted"/>
<keyword evidence="3" id="KW-1185">Reference proteome</keyword>
<dbReference type="OrthoDB" id="5144514at2759"/>
<dbReference type="AlphaFoldDB" id="A0A9W9IP25"/>
<feature type="chain" id="PRO_5040814894" evidence="1">
    <location>
        <begin position="20"/>
        <end position="239"/>
    </location>
</feature>
<dbReference type="InterPro" id="IPR006771">
    <property type="entry name" value="CetA-like"/>
</dbReference>
<name>A0A9W9IP25_9EURO</name>
<evidence type="ECO:0000313" key="2">
    <source>
        <dbReference type="EMBL" id="KAJ5180786.1"/>
    </source>
</evidence>
<dbReference type="PANTHER" id="PTHR36195">
    <property type="entry name" value="DOMAIN PROTEIN, PUTATIVE (AFU_ORTHOLOGUE AFUA_5G01990)-RELATED-RELATED"/>
    <property type="match status" value="1"/>
</dbReference>